<evidence type="ECO:0000313" key="4">
    <source>
        <dbReference type="Proteomes" id="UP000250642"/>
    </source>
</evidence>
<dbReference type="PANTHER" id="PTHR35568:SF1">
    <property type="entry name" value="TRANSCRIPTIONAL REGULATOR DAUR"/>
    <property type="match status" value="1"/>
</dbReference>
<reference evidence="3 4" key="1">
    <citation type="submission" date="2018-04" db="EMBL/GenBank/DDBJ databases">
        <title>Paenibacillus taichungensis Genome sequencing and assembly.</title>
        <authorList>
            <person name="Xu J."/>
            <person name="Rensing C."/>
            <person name="Mazhar H.S."/>
        </authorList>
    </citation>
    <scope>NUCLEOTIDE SEQUENCE [LARGE SCALE GENOMIC DNA]</scope>
    <source>
        <strain evidence="3 4">NC1</strain>
    </source>
</reference>
<comment type="caution">
    <text evidence="3">The sequence shown here is derived from an EMBL/GenBank/DDBJ whole genome shotgun (WGS) entry which is preliminary data.</text>
</comment>
<evidence type="ECO:0008006" key="5">
    <source>
        <dbReference type="Google" id="ProtNLM"/>
    </source>
</evidence>
<dbReference type="AlphaFoldDB" id="A0A329R3I8"/>
<gene>
    <name evidence="3" type="ORF">DC345_00415</name>
</gene>
<dbReference type="Pfam" id="PF13309">
    <property type="entry name" value="HTH_22"/>
    <property type="match status" value="1"/>
</dbReference>
<dbReference type="InterPro" id="IPR013559">
    <property type="entry name" value="YheO"/>
</dbReference>
<sequence length="227" mass="25395">MGSENWQYLERFFPIASFIAAIIGPKCEVVVHDISDPEHSIVFIENGYISGREVGDASTDLVLKILKSEAYHEEQYIANYKASGKFGQSFRSSTYYIKNDQNKLVGLLCLNIDVTHMEVAAEWVQHILQGGPNPYVMPAAAAEKTKEEKQTTEYLQGNADDLLQHMITSVIGKLKIPPERLSSQEKIEVVRELNELGVFLLKGGVSQVAASLSISEPTVYRYLQKLK</sequence>
<dbReference type="EMBL" id="QEVW01000001">
    <property type="protein sequence ID" value="RAW19285.1"/>
    <property type="molecule type" value="Genomic_DNA"/>
</dbReference>
<name>A0A329R3I8_9BACL</name>
<protein>
    <recommendedName>
        <fullName evidence="5">Transcriptional regulator YheO</fullName>
    </recommendedName>
</protein>
<evidence type="ECO:0000259" key="2">
    <source>
        <dbReference type="Pfam" id="PF13309"/>
    </source>
</evidence>
<organism evidence="3 4">
    <name type="scientific">Paenibacillus taichungensis</name>
    <dbReference type="NCBI Taxonomy" id="484184"/>
    <lineage>
        <taxon>Bacteria</taxon>
        <taxon>Bacillati</taxon>
        <taxon>Bacillota</taxon>
        <taxon>Bacilli</taxon>
        <taxon>Bacillales</taxon>
        <taxon>Paenibacillaceae</taxon>
        <taxon>Paenibacillus</taxon>
    </lineage>
</organism>
<dbReference type="PANTHER" id="PTHR35568">
    <property type="entry name" value="TRANSCRIPTIONAL REGULATOR DAUR"/>
    <property type="match status" value="1"/>
</dbReference>
<dbReference type="Pfam" id="PF08348">
    <property type="entry name" value="PAS_6"/>
    <property type="match status" value="1"/>
</dbReference>
<dbReference type="InterPro" id="IPR039445">
    <property type="entry name" value="DauR-like_HTH"/>
</dbReference>
<feature type="domain" description="Transcriptional regulator DauR-like HTH" evidence="2">
    <location>
        <begin position="163"/>
        <end position="223"/>
    </location>
</feature>
<proteinExistence type="predicted"/>
<dbReference type="InterPro" id="IPR039446">
    <property type="entry name" value="DauR-like"/>
</dbReference>
<evidence type="ECO:0000313" key="3">
    <source>
        <dbReference type="EMBL" id="RAW19285.1"/>
    </source>
</evidence>
<dbReference type="Proteomes" id="UP000250642">
    <property type="component" value="Unassembled WGS sequence"/>
</dbReference>
<evidence type="ECO:0000259" key="1">
    <source>
        <dbReference type="Pfam" id="PF08348"/>
    </source>
</evidence>
<accession>A0A329R3I8</accession>
<feature type="domain" description="YheO-like" evidence="1">
    <location>
        <begin position="9"/>
        <end position="120"/>
    </location>
</feature>
<dbReference type="RefSeq" id="WP_113051428.1">
    <property type="nucleotide sequence ID" value="NZ_QEVW01000001.1"/>
</dbReference>